<reference evidence="2 3" key="1">
    <citation type="journal article" date="2007" name="J. Bacteriol.">
        <title>Whole-genome analysis of the methyl tert-butyl ether-degrading beta-proteobacterium Methylibium petroleiphilum PM1.</title>
        <authorList>
            <person name="Kane S.R."/>
            <person name="Chakicherla A.Y."/>
            <person name="Chain P.S.G."/>
            <person name="Schmidt R."/>
            <person name="Shin M.W."/>
            <person name="Legler T.C."/>
            <person name="Scow K.M."/>
            <person name="Larimer F.W."/>
            <person name="Lucas S.M."/>
            <person name="Richardson P.M."/>
            <person name="Hristova K.R."/>
        </authorList>
    </citation>
    <scope>NUCLEOTIDE SEQUENCE [LARGE SCALE GENOMIC DNA]</scope>
    <source>
        <strain evidence="3">ATCC BAA-1232 / LMG 22953 / PM1</strain>
        <plasmid evidence="2 3">RPME01</plasmid>
    </source>
</reference>
<dbReference type="HOGENOM" id="CLU_118488_0_0_4"/>
<dbReference type="KEGG" id="mpt:Mpe_B0323"/>
<organism evidence="2 3">
    <name type="scientific">Methylibium petroleiphilum (strain ATCC BAA-1232 / LMG 22953 / PM1)</name>
    <dbReference type="NCBI Taxonomy" id="420662"/>
    <lineage>
        <taxon>Bacteria</taxon>
        <taxon>Pseudomonadati</taxon>
        <taxon>Pseudomonadota</taxon>
        <taxon>Betaproteobacteria</taxon>
        <taxon>Burkholderiales</taxon>
        <taxon>Sphaerotilaceae</taxon>
        <taxon>Methylibium</taxon>
    </lineage>
</organism>
<dbReference type="RefSeq" id="WP_011831686.1">
    <property type="nucleotide sequence ID" value="NC_008826.1"/>
</dbReference>
<geneLocation type="plasmid" evidence="2 3">
    <name>RPME01</name>
</geneLocation>
<name>A2SNF9_METPP</name>
<dbReference type="Proteomes" id="UP000000366">
    <property type="component" value="Plasmid RPME01"/>
</dbReference>
<keyword evidence="3" id="KW-1185">Reference proteome</keyword>
<dbReference type="AlphaFoldDB" id="A2SNF9"/>
<evidence type="ECO:0000256" key="1">
    <source>
        <dbReference type="SAM" id="SignalP"/>
    </source>
</evidence>
<proteinExistence type="predicted"/>
<dbReference type="eggNOG" id="ENOG5032WPE">
    <property type="taxonomic scope" value="Bacteria"/>
</dbReference>
<feature type="signal peptide" evidence="1">
    <location>
        <begin position="1"/>
        <end position="24"/>
    </location>
</feature>
<feature type="chain" id="PRO_5002646324" evidence="1">
    <location>
        <begin position="25"/>
        <end position="172"/>
    </location>
</feature>
<evidence type="ECO:0000313" key="2">
    <source>
        <dbReference type="EMBL" id="ABM97098.1"/>
    </source>
</evidence>
<keyword evidence="1" id="KW-0732">Signal</keyword>
<sequence length="172" mass="18643">MFQRITIAALAAFAFLVFSGSASAAEPVEQEEGGNFWVTSGFFSKHTSDQFAPKGGYNETNTGIGIEYGIDRNWTLAVGTYKNSVFKRSTYIQGVWTPDVTTYNFGELSLKAGLAVGVVNGYPDQMQGGFFPAVLPVLSAEYKRVGVNLTYIPSLDGAVDGAVALQFKFKFF</sequence>
<keyword evidence="2" id="KW-0614">Plasmid</keyword>
<gene>
    <name evidence="2" type="ordered locus">Mpe_B0323</name>
</gene>
<dbReference type="EMBL" id="CP000556">
    <property type="protein sequence ID" value="ABM97098.1"/>
    <property type="molecule type" value="Genomic_DNA"/>
</dbReference>
<dbReference type="Gene3D" id="2.40.160.20">
    <property type="match status" value="1"/>
</dbReference>
<protein>
    <submittedName>
        <fullName evidence="2">Uncharacterized protein</fullName>
    </submittedName>
</protein>
<evidence type="ECO:0000313" key="3">
    <source>
        <dbReference type="Proteomes" id="UP000000366"/>
    </source>
</evidence>
<accession>A2SNF9</accession>